<dbReference type="PANTHER" id="PTHR31297">
    <property type="entry name" value="GLUCAN ENDO-1,6-BETA-GLUCOSIDASE B"/>
    <property type="match status" value="1"/>
</dbReference>
<keyword evidence="3 4" id="KW-0326">Glycosidase</keyword>
<keyword evidence="2 4" id="KW-0378">Hydrolase</keyword>
<comment type="similarity">
    <text evidence="1 4">Belongs to the glycosyl hydrolase 5 (cellulase A) family.</text>
</comment>
<dbReference type="InterPro" id="IPR001547">
    <property type="entry name" value="Glyco_hydro_5"/>
</dbReference>
<organism evidence="7 8">
    <name type="scientific">Mycena albidolilacea</name>
    <dbReference type="NCBI Taxonomy" id="1033008"/>
    <lineage>
        <taxon>Eukaryota</taxon>
        <taxon>Fungi</taxon>
        <taxon>Dikarya</taxon>
        <taxon>Basidiomycota</taxon>
        <taxon>Agaricomycotina</taxon>
        <taxon>Agaricomycetes</taxon>
        <taxon>Agaricomycetidae</taxon>
        <taxon>Agaricales</taxon>
        <taxon>Marasmiineae</taxon>
        <taxon>Mycenaceae</taxon>
        <taxon>Mycena</taxon>
    </lineage>
</organism>
<proteinExistence type="inferred from homology"/>
<dbReference type="Gene3D" id="3.20.20.80">
    <property type="entry name" value="Glycosidases"/>
    <property type="match status" value="1"/>
</dbReference>
<sequence length="442" mass="49100">MTPSLFRGAVGRNVSEIDIASGWNSTDCARQVLEKHWETYMNSSDFSHLSSIGINTVRLPIGYWSLGPEFCQGTPFCAYADVYRNSWAFVVDTINMAANAGLGVLVDLHGAVGSQNGQPHSGISDGQSGLFNNDTNVNKTLAVLTYLTQQLCNVSNVVGIQILNEPKDCDQLPGFYDKAIAAMRNFCGADFPLYIHDGFNLEQYSDYVAKREDFIVQDHHSYFVFTQEDQNKNASEHTRNINTEVRNSLAKASANQHGNLIIGEWSCALTPQSLSQVSNQTAARQAFGEAQLNTYSNTTAGWSFWAYKKEDCDAGWCLPAAVGNCLASDFSAYISKCNSLPDFFRRDLDVRHRPEAIHQRLIRNTDNAAEQRSRDSGYSDGYSTAQFFCSRQSELAFIWEYMKRSIKQRVGPETIEPGTESNYREGFSQGLADAMKPRAGAS</sequence>
<feature type="region of interest" description="Disordered" evidence="5">
    <location>
        <begin position="412"/>
        <end position="442"/>
    </location>
</feature>
<name>A0AAD6ZYX5_9AGAR</name>
<evidence type="ECO:0000256" key="1">
    <source>
        <dbReference type="ARBA" id="ARBA00005641"/>
    </source>
</evidence>
<dbReference type="GO" id="GO:0009986">
    <property type="term" value="C:cell surface"/>
    <property type="evidence" value="ECO:0007669"/>
    <property type="project" value="TreeGrafter"/>
</dbReference>
<dbReference type="InterPro" id="IPR017853">
    <property type="entry name" value="GH"/>
</dbReference>
<dbReference type="AlphaFoldDB" id="A0AAD6ZYX5"/>
<dbReference type="InterPro" id="IPR050386">
    <property type="entry name" value="Glycosyl_hydrolase_5"/>
</dbReference>
<gene>
    <name evidence="7" type="ORF">DFH08DRAFT_1010789</name>
</gene>
<evidence type="ECO:0000256" key="4">
    <source>
        <dbReference type="RuleBase" id="RU361153"/>
    </source>
</evidence>
<evidence type="ECO:0000256" key="2">
    <source>
        <dbReference type="ARBA" id="ARBA00022801"/>
    </source>
</evidence>
<dbReference type="SUPFAM" id="SSF51445">
    <property type="entry name" value="(Trans)glycosidases"/>
    <property type="match status" value="1"/>
</dbReference>
<evidence type="ECO:0000259" key="6">
    <source>
        <dbReference type="Pfam" id="PF00150"/>
    </source>
</evidence>
<dbReference type="GO" id="GO:0009251">
    <property type="term" value="P:glucan catabolic process"/>
    <property type="evidence" value="ECO:0007669"/>
    <property type="project" value="TreeGrafter"/>
</dbReference>
<evidence type="ECO:0000256" key="5">
    <source>
        <dbReference type="SAM" id="MobiDB-lite"/>
    </source>
</evidence>
<evidence type="ECO:0000313" key="7">
    <source>
        <dbReference type="EMBL" id="KAJ7343600.1"/>
    </source>
</evidence>
<accession>A0AAD6ZYX5</accession>
<dbReference type="EMBL" id="JARIHO010000023">
    <property type="protein sequence ID" value="KAJ7343600.1"/>
    <property type="molecule type" value="Genomic_DNA"/>
</dbReference>
<dbReference type="Pfam" id="PF00150">
    <property type="entry name" value="Cellulase"/>
    <property type="match status" value="1"/>
</dbReference>
<comment type="caution">
    <text evidence="7">The sequence shown here is derived from an EMBL/GenBank/DDBJ whole genome shotgun (WGS) entry which is preliminary data.</text>
</comment>
<feature type="domain" description="Glycoside hydrolase family 5" evidence="6">
    <location>
        <begin position="33"/>
        <end position="308"/>
    </location>
</feature>
<dbReference type="PANTHER" id="PTHR31297:SF43">
    <property type="entry name" value="GLUCAN 1,3-BETA-GLUCOSIDASE 3"/>
    <property type="match status" value="1"/>
</dbReference>
<evidence type="ECO:0000313" key="8">
    <source>
        <dbReference type="Proteomes" id="UP001218218"/>
    </source>
</evidence>
<evidence type="ECO:0000256" key="3">
    <source>
        <dbReference type="ARBA" id="ARBA00023295"/>
    </source>
</evidence>
<protein>
    <submittedName>
        <fullName evidence="7">Glycoside hydrolase superfamily</fullName>
    </submittedName>
</protein>
<dbReference type="Proteomes" id="UP001218218">
    <property type="component" value="Unassembled WGS sequence"/>
</dbReference>
<keyword evidence="8" id="KW-1185">Reference proteome</keyword>
<dbReference type="GO" id="GO:0046557">
    <property type="term" value="F:glucan endo-1,6-beta-glucosidase activity"/>
    <property type="evidence" value="ECO:0007669"/>
    <property type="project" value="TreeGrafter"/>
</dbReference>
<reference evidence="7" key="1">
    <citation type="submission" date="2023-03" db="EMBL/GenBank/DDBJ databases">
        <title>Massive genome expansion in bonnet fungi (Mycena s.s.) driven by repeated elements and novel gene families across ecological guilds.</title>
        <authorList>
            <consortium name="Lawrence Berkeley National Laboratory"/>
            <person name="Harder C.B."/>
            <person name="Miyauchi S."/>
            <person name="Viragh M."/>
            <person name="Kuo A."/>
            <person name="Thoen E."/>
            <person name="Andreopoulos B."/>
            <person name="Lu D."/>
            <person name="Skrede I."/>
            <person name="Drula E."/>
            <person name="Henrissat B."/>
            <person name="Morin E."/>
            <person name="Kohler A."/>
            <person name="Barry K."/>
            <person name="LaButti K."/>
            <person name="Morin E."/>
            <person name="Salamov A."/>
            <person name="Lipzen A."/>
            <person name="Mereny Z."/>
            <person name="Hegedus B."/>
            <person name="Baldrian P."/>
            <person name="Stursova M."/>
            <person name="Weitz H."/>
            <person name="Taylor A."/>
            <person name="Grigoriev I.V."/>
            <person name="Nagy L.G."/>
            <person name="Martin F."/>
            <person name="Kauserud H."/>
        </authorList>
    </citation>
    <scope>NUCLEOTIDE SEQUENCE</scope>
    <source>
        <strain evidence="7">CBHHK002</strain>
    </source>
</reference>
<dbReference type="GO" id="GO:0005576">
    <property type="term" value="C:extracellular region"/>
    <property type="evidence" value="ECO:0007669"/>
    <property type="project" value="TreeGrafter"/>
</dbReference>